<keyword evidence="6" id="KW-1185">Reference proteome</keyword>
<dbReference type="InterPro" id="IPR042070">
    <property type="entry name" value="PucR_C-HTH_sf"/>
</dbReference>
<reference evidence="5 6" key="1">
    <citation type="submission" date="2019-06" db="EMBL/GenBank/DDBJ databases">
        <title>Sequencing the genomes of 1000 actinobacteria strains.</title>
        <authorList>
            <person name="Klenk H.-P."/>
        </authorList>
    </citation>
    <scope>NUCLEOTIDE SEQUENCE [LARGE SCALE GENOMIC DNA]</scope>
    <source>
        <strain evidence="5 6">DSM 45679</strain>
    </source>
</reference>
<sequence length="414" mass="45300">MIGVVQALTSHGQDVAAAVTARCVQNIPAYQRLPGPVLERDLVANVRAVIDLFLTAVVEDRGLTEAELAGPISWAAERVRDGLPLDAVLRIYPLAAEELWRIATTSGEQPGEPGEPDALDLDPDLVSLVGRIFGLLADLLPRIAQAYHAEQQHEEWAQREGRYSLAAALLAGRPAQRAAERAGHQLAERYLVLTVDIPEPNQSTDTRAATSRFRRLQAALDTEPVLATFDRDGGVFLLPVTPDQHEPQQRAAAERVLRRIDSAAVARCRAGIALATSHATIPHAHRLATELLHLAGTLRRPPAAYWLTDLAIEYQVAQPGPARDCLAELLRPVNRHPHLLDALRALIDSNHQRAEAAASLHIHRNTLNYRLHRIRTLTGHDPTTPHGARVLTAAMIANALTEHPPTDHHLPEQP</sequence>
<dbReference type="InterPro" id="IPR025736">
    <property type="entry name" value="PucR_C-HTH_dom"/>
</dbReference>
<accession>A0A542DE20</accession>
<dbReference type="RefSeq" id="WP_141996155.1">
    <property type="nucleotide sequence ID" value="NZ_VFML01000001.1"/>
</dbReference>
<dbReference type="Pfam" id="PF14361">
    <property type="entry name" value="RsbRD_N"/>
    <property type="match status" value="1"/>
</dbReference>
<dbReference type="Proteomes" id="UP000320876">
    <property type="component" value="Unassembled WGS sequence"/>
</dbReference>
<evidence type="ECO:0000313" key="6">
    <source>
        <dbReference type="Proteomes" id="UP000320876"/>
    </source>
</evidence>
<dbReference type="PANTHER" id="PTHR33744:SF1">
    <property type="entry name" value="DNA-BINDING TRANSCRIPTIONAL ACTIVATOR ADER"/>
    <property type="match status" value="1"/>
</dbReference>
<feature type="domain" description="PucR C-terminal helix-turn-helix" evidence="2">
    <location>
        <begin position="339"/>
        <end position="396"/>
    </location>
</feature>
<evidence type="ECO:0000259" key="2">
    <source>
        <dbReference type="Pfam" id="PF13556"/>
    </source>
</evidence>
<evidence type="ECO:0000259" key="3">
    <source>
        <dbReference type="Pfam" id="PF14361"/>
    </source>
</evidence>
<dbReference type="InterPro" id="IPR051448">
    <property type="entry name" value="CdaR-like_regulators"/>
</dbReference>
<name>A0A542DE20_AMYCI</name>
<dbReference type="InterPro" id="IPR041522">
    <property type="entry name" value="CdaR_GGDEF"/>
</dbReference>
<organism evidence="5 6">
    <name type="scientific">Amycolatopsis cihanbeyliensis</name>
    <dbReference type="NCBI Taxonomy" id="1128664"/>
    <lineage>
        <taxon>Bacteria</taxon>
        <taxon>Bacillati</taxon>
        <taxon>Actinomycetota</taxon>
        <taxon>Actinomycetes</taxon>
        <taxon>Pseudonocardiales</taxon>
        <taxon>Pseudonocardiaceae</taxon>
        <taxon>Amycolatopsis</taxon>
    </lineage>
</organism>
<evidence type="ECO:0000256" key="1">
    <source>
        <dbReference type="ARBA" id="ARBA00006754"/>
    </source>
</evidence>
<dbReference type="AlphaFoldDB" id="A0A542DE20"/>
<dbReference type="EMBL" id="VFML01000001">
    <property type="protein sequence ID" value="TQJ01328.1"/>
    <property type="molecule type" value="Genomic_DNA"/>
</dbReference>
<dbReference type="Pfam" id="PF13556">
    <property type="entry name" value="HTH_30"/>
    <property type="match status" value="1"/>
</dbReference>
<dbReference type="Pfam" id="PF17853">
    <property type="entry name" value="GGDEF_2"/>
    <property type="match status" value="1"/>
</dbReference>
<evidence type="ECO:0000259" key="4">
    <source>
        <dbReference type="Pfam" id="PF17853"/>
    </source>
</evidence>
<evidence type="ECO:0000313" key="5">
    <source>
        <dbReference type="EMBL" id="TQJ01328.1"/>
    </source>
</evidence>
<protein>
    <submittedName>
        <fullName evidence="5">Sugar diacid utilization regulator</fullName>
    </submittedName>
</protein>
<feature type="domain" description="CdaR GGDEF-like" evidence="4">
    <location>
        <begin position="175"/>
        <end position="292"/>
    </location>
</feature>
<comment type="caution">
    <text evidence="5">The sequence shown here is derived from an EMBL/GenBank/DDBJ whole genome shotgun (WGS) entry which is preliminary data.</text>
</comment>
<feature type="domain" description="RsbT co-antagonist protein RsbRD N-terminal" evidence="3">
    <location>
        <begin position="14"/>
        <end position="160"/>
    </location>
</feature>
<dbReference type="InterPro" id="IPR025751">
    <property type="entry name" value="RsbRD_N_dom"/>
</dbReference>
<gene>
    <name evidence="5" type="ORF">FB471_1005</name>
</gene>
<comment type="similarity">
    <text evidence="1">Belongs to the CdaR family.</text>
</comment>
<proteinExistence type="inferred from homology"/>
<dbReference type="OrthoDB" id="3696674at2"/>
<dbReference type="PANTHER" id="PTHR33744">
    <property type="entry name" value="CARBOHYDRATE DIACID REGULATOR"/>
    <property type="match status" value="1"/>
</dbReference>
<dbReference type="Gene3D" id="1.10.10.2840">
    <property type="entry name" value="PucR C-terminal helix-turn-helix domain"/>
    <property type="match status" value="1"/>
</dbReference>